<name>A0A0L0KFY9_9ACTN</name>
<feature type="transmembrane region" description="Helical" evidence="1">
    <location>
        <begin position="125"/>
        <end position="145"/>
    </location>
</feature>
<feature type="transmembrane region" description="Helical" evidence="1">
    <location>
        <begin position="196"/>
        <end position="217"/>
    </location>
</feature>
<organism evidence="2 3">
    <name type="scientific">Streptomyces acidiscabies</name>
    <dbReference type="NCBI Taxonomy" id="42234"/>
    <lineage>
        <taxon>Bacteria</taxon>
        <taxon>Bacillati</taxon>
        <taxon>Actinomycetota</taxon>
        <taxon>Actinomycetes</taxon>
        <taxon>Kitasatosporales</taxon>
        <taxon>Streptomycetaceae</taxon>
        <taxon>Streptomyces</taxon>
    </lineage>
</organism>
<dbReference type="OrthoDB" id="5145974at2"/>
<evidence type="ECO:0000256" key="1">
    <source>
        <dbReference type="SAM" id="Phobius"/>
    </source>
</evidence>
<protein>
    <recommendedName>
        <fullName evidence="4">FtsX-like permease family protein</fullName>
    </recommendedName>
</protein>
<proteinExistence type="predicted"/>
<feature type="transmembrane region" description="Helical" evidence="1">
    <location>
        <begin position="69"/>
        <end position="90"/>
    </location>
</feature>
<feature type="transmembrane region" description="Helical" evidence="1">
    <location>
        <begin position="411"/>
        <end position="433"/>
    </location>
</feature>
<feature type="transmembrane region" description="Helical" evidence="1">
    <location>
        <begin position="315"/>
        <end position="341"/>
    </location>
</feature>
<sequence>MNAFASDLRLSWALLRGSDRREWWRVGLTALGAGLATGLGQVAAALSSLRGYHQVPYAAGLFNGPGERQGIVFALVLLLVPVLAFLGQCARIGAVHRDRRLAGLRLAGAGAGQVRRIAALETGPACLLGAGVVSAGSVGVLASVWKGASLYTWGGIATVAVVVPVLGAGAGMLALRHVVASPLGWVRRARPQVGRGAWAVVAGSVVGVLLLVFMVLVMKVGLVLLPLLLVALVVIVGIGAVAIAGALARLAGRVLAPRARSAAVLIAAERLRDDPWAAARTHAAVLLVTVVGTGYVGVRAVFVRNLQATAMGPDFYIAGFDLAAAAITLALFITLSGLAAGAGESIANRRRGLAAQVAAGVPRAVLVRALLLETALPLAPAVLFAGGGGMVVGLCYAAVTEGPGTGMSYASPLVPLLVYSTCLLAVATSLPLLGRVVRPGELRQA</sequence>
<dbReference type="RefSeq" id="WP_050370766.1">
    <property type="nucleotide sequence ID" value="NZ_KQ257813.1"/>
</dbReference>
<accession>A0A0L0KFY9</accession>
<feature type="transmembrane region" description="Helical" evidence="1">
    <location>
        <begin position="283"/>
        <end position="303"/>
    </location>
</feature>
<feature type="transmembrane region" description="Helical" evidence="1">
    <location>
        <begin position="378"/>
        <end position="399"/>
    </location>
</feature>
<comment type="caution">
    <text evidence="2">The sequence shown here is derived from an EMBL/GenBank/DDBJ whole genome shotgun (WGS) entry which is preliminary data.</text>
</comment>
<keyword evidence="1" id="KW-1133">Transmembrane helix</keyword>
<feature type="transmembrane region" description="Helical" evidence="1">
    <location>
        <begin position="26"/>
        <end position="49"/>
    </location>
</feature>
<dbReference type="EMBL" id="JPPY01000078">
    <property type="protein sequence ID" value="KND36534.1"/>
    <property type="molecule type" value="Genomic_DNA"/>
</dbReference>
<dbReference type="Proteomes" id="UP000037151">
    <property type="component" value="Unassembled WGS sequence"/>
</dbReference>
<feature type="transmembrane region" description="Helical" evidence="1">
    <location>
        <begin position="151"/>
        <end position="175"/>
    </location>
</feature>
<feature type="transmembrane region" description="Helical" evidence="1">
    <location>
        <begin position="223"/>
        <end position="248"/>
    </location>
</feature>
<gene>
    <name evidence="2" type="ORF">IQ63_12375</name>
</gene>
<keyword evidence="1" id="KW-0812">Transmembrane</keyword>
<evidence type="ECO:0000313" key="3">
    <source>
        <dbReference type="Proteomes" id="UP000037151"/>
    </source>
</evidence>
<evidence type="ECO:0008006" key="4">
    <source>
        <dbReference type="Google" id="ProtNLM"/>
    </source>
</evidence>
<reference evidence="3" key="1">
    <citation type="submission" date="2014-07" db="EMBL/GenBank/DDBJ databases">
        <title>Genome sequencing of plant-pathogenic Streptomyces species.</title>
        <authorList>
            <person name="Harrison J."/>
            <person name="Sapp M."/>
            <person name="Thwaites R."/>
            <person name="Studholme D.J."/>
        </authorList>
    </citation>
    <scope>NUCLEOTIDE SEQUENCE [LARGE SCALE GENOMIC DNA]</scope>
    <source>
        <strain evidence="3">NCPPB 4445</strain>
    </source>
</reference>
<dbReference type="AlphaFoldDB" id="A0A0L0KFY9"/>
<keyword evidence="1" id="KW-0472">Membrane</keyword>
<dbReference type="PATRIC" id="fig|42234.21.peg.2555"/>
<evidence type="ECO:0000313" key="2">
    <source>
        <dbReference type="EMBL" id="KND36534.1"/>
    </source>
</evidence>